<dbReference type="PANTHER" id="PTHR33540:SF2">
    <property type="entry name" value="TRNA THREONYLCARBAMOYLADENOSINE BIOSYNTHESIS PROTEIN TSAE"/>
    <property type="match status" value="1"/>
</dbReference>
<organism evidence="11 12">
    <name type="scientific">Brumimicrobium salinarum</name>
    <dbReference type="NCBI Taxonomy" id="2058658"/>
    <lineage>
        <taxon>Bacteria</taxon>
        <taxon>Pseudomonadati</taxon>
        <taxon>Bacteroidota</taxon>
        <taxon>Flavobacteriia</taxon>
        <taxon>Flavobacteriales</taxon>
        <taxon>Crocinitomicaceae</taxon>
        <taxon>Brumimicrobium</taxon>
    </lineage>
</organism>
<evidence type="ECO:0000313" key="11">
    <source>
        <dbReference type="EMBL" id="PKR80002.1"/>
    </source>
</evidence>
<dbReference type="PANTHER" id="PTHR33540">
    <property type="entry name" value="TRNA THREONYLCARBAMOYLADENOSINE BIOSYNTHESIS PROTEIN TSAE"/>
    <property type="match status" value="1"/>
</dbReference>
<keyword evidence="9" id="KW-0460">Magnesium</keyword>
<evidence type="ECO:0000256" key="8">
    <source>
        <dbReference type="ARBA" id="ARBA00022840"/>
    </source>
</evidence>
<dbReference type="OrthoDB" id="9815896at2"/>
<protein>
    <recommendedName>
        <fullName evidence="3">tRNA threonylcarbamoyladenosine biosynthesis protein TsaE</fullName>
    </recommendedName>
    <alternativeName>
        <fullName evidence="10">t(6)A37 threonylcarbamoyladenosine biosynthesis protein TsaE</fullName>
    </alternativeName>
</protein>
<evidence type="ECO:0000256" key="7">
    <source>
        <dbReference type="ARBA" id="ARBA00022741"/>
    </source>
</evidence>
<sequence length="105" mass="12284">MGSGKTTFISYLAKAMGIEDDVSSPTYGYVNEYQSPFYGTVFHFDLYRIEQEEEAYDIGIEEYIYGDEIVFIEWAENIQNLLPEDCVWINITKIDQDDREIEVEL</sequence>
<evidence type="ECO:0000256" key="10">
    <source>
        <dbReference type="ARBA" id="ARBA00032441"/>
    </source>
</evidence>
<evidence type="ECO:0000256" key="6">
    <source>
        <dbReference type="ARBA" id="ARBA00022723"/>
    </source>
</evidence>
<keyword evidence="6" id="KW-0479">Metal-binding</keyword>
<name>A0A2I0R078_9FLAO</name>
<comment type="caution">
    <text evidence="11">The sequence shown here is derived from an EMBL/GenBank/DDBJ whole genome shotgun (WGS) entry which is preliminary data.</text>
</comment>
<accession>A0A2I0R078</accession>
<evidence type="ECO:0000256" key="5">
    <source>
        <dbReference type="ARBA" id="ARBA00022694"/>
    </source>
</evidence>
<keyword evidence="7" id="KW-0547">Nucleotide-binding</keyword>
<gene>
    <name evidence="11" type="ORF">CW751_12320</name>
</gene>
<evidence type="ECO:0000256" key="2">
    <source>
        <dbReference type="ARBA" id="ARBA00007599"/>
    </source>
</evidence>
<comment type="subcellular location">
    <subcellularLocation>
        <location evidence="1">Cytoplasm</location>
    </subcellularLocation>
</comment>
<keyword evidence="11" id="KW-0808">Transferase</keyword>
<keyword evidence="5" id="KW-0819">tRNA processing</keyword>
<evidence type="ECO:0000256" key="9">
    <source>
        <dbReference type="ARBA" id="ARBA00022842"/>
    </source>
</evidence>
<dbReference type="GO" id="GO:0005524">
    <property type="term" value="F:ATP binding"/>
    <property type="evidence" value="ECO:0007669"/>
    <property type="project" value="UniProtKB-KW"/>
</dbReference>
<dbReference type="AlphaFoldDB" id="A0A2I0R078"/>
<keyword evidence="4" id="KW-0963">Cytoplasm</keyword>
<dbReference type="InterPro" id="IPR003442">
    <property type="entry name" value="T6A_TsaE"/>
</dbReference>
<evidence type="ECO:0000256" key="4">
    <source>
        <dbReference type="ARBA" id="ARBA00022490"/>
    </source>
</evidence>
<dbReference type="GO" id="GO:0046872">
    <property type="term" value="F:metal ion binding"/>
    <property type="evidence" value="ECO:0007669"/>
    <property type="project" value="UniProtKB-KW"/>
</dbReference>
<dbReference type="Pfam" id="PF02367">
    <property type="entry name" value="TsaE"/>
    <property type="match status" value="1"/>
</dbReference>
<dbReference type="InterPro" id="IPR027417">
    <property type="entry name" value="P-loop_NTPase"/>
</dbReference>
<proteinExistence type="inferred from homology"/>
<evidence type="ECO:0000256" key="1">
    <source>
        <dbReference type="ARBA" id="ARBA00004496"/>
    </source>
</evidence>
<evidence type="ECO:0000313" key="12">
    <source>
        <dbReference type="Proteomes" id="UP000236654"/>
    </source>
</evidence>
<dbReference type="Proteomes" id="UP000236654">
    <property type="component" value="Unassembled WGS sequence"/>
</dbReference>
<dbReference type="GO" id="GO:0016740">
    <property type="term" value="F:transferase activity"/>
    <property type="evidence" value="ECO:0007669"/>
    <property type="project" value="UniProtKB-KW"/>
</dbReference>
<reference evidence="11 12" key="1">
    <citation type="submission" date="2017-12" db="EMBL/GenBank/DDBJ databases">
        <title>The draft genome sequence of Brumimicrobium saltpan LHR20.</title>
        <authorList>
            <person name="Do Z.-J."/>
            <person name="Luo H.-R."/>
        </authorList>
    </citation>
    <scope>NUCLEOTIDE SEQUENCE [LARGE SCALE GENOMIC DNA]</scope>
    <source>
        <strain evidence="11 12">LHR20</strain>
    </source>
</reference>
<dbReference type="EMBL" id="PJNI01000015">
    <property type="protein sequence ID" value="PKR80002.1"/>
    <property type="molecule type" value="Genomic_DNA"/>
</dbReference>
<dbReference type="Gene3D" id="3.40.50.300">
    <property type="entry name" value="P-loop containing nucleotide triphosphate hydrolases"/>
    <property type="match status" value="1"/>
</dbReference>
<dbReference type="GO" id="GO:0002949">
    <property type="term" value="P:tRNA threonylcarbamoyladenosine modification"/>
    <property type="evidence" value="ECO:0007669"/>
    <property type="project" value="InterPro"/>
</dbReference>
<keyword evidence="8" id="KW-0067">ATP-binding</keyword>
<dbReference type="SUPFAM" id="SSF52540">
    <property type="entry name" value="P-loop containing nucleoside triphosphate hydrolases"/>
    <property type="match status" value="1"/>
</dbReference>
<keyword evidence="12" id="KW-1185">Reference proteome</keyword>
<evidence type="ECO:0000256" key="3">
    <source>
        <dbReference type="ARBA" id="ARBA00019010"/>
    </source>
</evidence>
<dbReference type="NCBIfam" id="TIGR00150">
    <property type="entry name" value="T6A_YjeE"/>
    <property type="match status" value="1"/>
</dbReference>
<comment type="similarity">
    <text evidence="2">Belongs to the TsaE family.</text>
</comment>
<dbReference type="GO" id="GO:0005737">
    <property type="term" value="C:cytoplasm"/>
    <property type="evidence" value="ECO:0007669"/>
    <property type="project" value="UniProtKB-SubCell"/>
</dbReference>